<dbReference type="RefSeq" id="WP_372386887.1">
    <property type="nucleotide sequence ID" value="NZ_JBGNYA010000001.1"/>
</dbReference>
<name>A0ABD5MB55_9EURY</name>
<dbReference type="EMBL" id="JBGNYA010000001">
    <property type="protein sequence ID" value="MFA1609824.1"/>
    <property type="molecule type" value="Genomic_DNA"/>
</dbReference>
<gene>
    <name evidence="2" type="ORF">OS889_02215</name>
</gene>
<evidence type="ECO:0000313" key="2">
    <source>
        <dbReference type="EMBL" id="MFA1609824.1"/>
    </source>
</evidence>
<dbReference type="AlphaFoldDB" id="A0ABD5MB55"/>
<dbReference type="InterPro" id="IPR006311">
    <property type="entry name" value="TAT_signal"/>
</dbReference>
<keyword evidence="3" id="KW-1185">Reference proteome</keyword>
<proteinExistence type="predicted"/>
<feature type="region of interest" description="Disordered" evidence="1">
    <location>
        <begin position="1"/>
        <end position="20"/>
    </location>
</feature>
<dbReference type="PROSITE" id="PS51318">
    <property type="entry name" value="TAT"/>
    <property type="match status" value="1"/>
</dbReference>
<protein>
    <recommendedName>
        <fullName evidence="4">VCBS repeat-containing protein</fullName>
    </recommendedName>
</protein>
<dbReference type="Gene3D" id="2.60.120.260">
    <property type="entry name" value="Galactose-binding domain-like"/>
    <property type="match status" value="1"/>
</dbReference>
<dbReference type="Proteomes" id="UP001570511">
    <property type="component" value="Unassembled WGS sequence"/>
</dbReference>
<sequence length="359" mass="35852">MSVNSQLPVSGADSADTEQNGFRLSRRSALRGLAGAGLVSLVGVPAFAGSAAATSANVSLVQSDLSSNITGMGTGPLPGSTAYLTGSPSFVGGDYDAYVSGLASFYGSGGTFSSGSAWIWGSPDGTAAHDEPAGELIRIEETVVLTDLNGPFTLEFAADNLVAAYVNGSLVGTSVDWMVPKKVTLTNLVVGPNTIEIRGMNAGSDADGDGVANDPNPAAVRFELVGPEQPAAIALDIDVKPGNGDETDPINPDARGVIPVVVYSIPDFDAASLDVSTLRFGSAAAVDAGAGASAAHGGHAEDVDGDGLVDLVLHFPSSDAGFAAGDTEAKLVGQTADGTDAVGSDVVRTVGGKGRGRGR</sequence>
<reference evidence="2 3" key="1">
    <citation type="submission" date="2024-08" db="EMBL/GenBank/DDBJ databases">
        <title>Halobellus sp. MBLA0158 whole genome sequence.</title>
        <authorList>
            <person name="Hwang C.Y."/>
            <person name="Cho E.-S."/>
            <person name="Seo M.-J."/>
        </authorList>
    </citation>
    <scope>NUCLEOTIDE SEQUENCE [LARGE SCALE GENOMIC DNA]</scope>
    <source>
        <strain evidence="2 3">MBLA0158</strain>
    </source>
</reference>
<evidence type="ECO:0000313" key="3">
    <source>
        <dbReference type="Proteomes" id="UP001570511"/>
    </source>
</evidence>
<accession>A0ABD5MB55</accession>
<evidence type="ECO:0008006" key="4">
    <source>
        <dbReference type="Google" id="ProtNLM"/>
    </source>
</evidence>
<organism evidence="2 3">
    <name type="scientific">Halobellus rubicundus</name>
    <dbReference type="NCBI Taxonomy" id="2996466"/>
    <lineage>
        <taxon>Archaea</taxon>
        <taxon>Methanobacteriati</taxon>
        <taxon>Methanobacteriota</taxon>
        <taxon>Stenosarchaea group</taxon>
        <taxon>Halobacteria</taxon>
        <taxon>Halobacteriales</taxon>
        <taxon>Haloferacaceae</taxon>
        <taxon>Halobellus</taxon>
    </lineage>
</organism>
<comment type="caution">
    <text evidence="2">The sequence shown here is derived from an EMBL/GenBank/DDBJ whole genome shotgun (WGS) entry which is preliminary data.</text>
</comment>
<evidence type="ECO:0000256" key="1">
    <source>
        <dbReference type="SAM" id="MobiDB-lite"/>
    </source>
</evidence>